<evidence type="ECO:0000256" key="6">
    <source>
        <dbReference type="ARBA" id="ARBA00022825"/>
    </source>
</evidence>
<dbReference type="Proteomes" id="UP000265566">
    <property type="component" value="Chromosome 5"/>
</dbReference>
<evidence type="ECO:0000256" key="3">
    <source>
        <dbReference type="ARBA" id="ARBA00022670"/>
    </source>
</evidence>
<keyword evidence="6" id="KW-0720">Serine protease</keyword>
<evidence type="ECO:0000259" key="8">
    <source>
        <dbReference type="Pfam" id="PF05922"/>
    </source>
</evidence>
<keyword evidence="4 7" id="KW-0732">Signal</keyword>
<sequence length="198" mass="22144">MSYHITKLFLSSFILCSFLLEHTDALRKTYIVYLGGHSHGPNPSLDDLDSATNSHYDLLASILGSHEKAKETVMYSYNKHINGFAALLEDEEASKIANNSNVVSVFLSKEYKLHTTRSWDFLGLEKDGGISLDSGWWKARFGEDTIMANLDSGVWPEHESFSGIGYGPVPSKWHGNGVCEIDHLITPSNTTFCNRSFY</sequence>
<dbReference type="GO" id="GO:0005576">
    <property type="term" value="C:extracellular region"/>
    <property type="evidence" value="ECO:0007669"/>
    <property type="project" value="UniProtKB-SubCell"/>
</dbReference>
<evidence type="ECO:0000256" key="2">
    <source>
        <dbReference type="ARBA" id="ARBA00011073"/>
    </source>
</evidence>
<dbReference type="Gramene" id="rna32866">
    <property type="protein sequence ID" value="RHN57339.1"/>
    <property type="gene ID" value="gene32866"/>
</dbReference>
<organism evidence="9 10">
    <name type="scientific">Medicago truncatula</name>
    <name type="common">Barrel medic</name>
    <name type="synonym">Medicago tribuloides</name>
    <dbReference type="NCBI Taxonomy" id="3880"/>
    <lineage>
        <taxon>Eukaryota</taxon>
        <taxon>Viridiplantae</taxon>
        <taxon>Streptophyta</taxon>
        <taxon>Embryophyta</taxon>
        <taxon>Tracheophyta</taxon>
        <taxon>Spermatophyta</taxon>
        <taxon>Magnoliopsida</taxon>
        <taxon>eudicotyledons</taxon>
        <taxon>Gunneridae</taxon>
        <taxon>Pentapetalae</taxon>
        <taxon>rosids</taxon>
        <taxon>fabids</taxon>
        <taxon>Fabales</taxon>
        <taxon>Fabaceae</taxon>
        <taxon>Papilionoideae</taxon>
        <taxon>50 kb inversion clade</taxon>
        <taxon>NPAAA clade</taxon>
        <taxon>Hologalegina</taxon>
        <taxon>IRL clade</taxon>
        <taxon>Trifolieae</taxon>
        <taxon>Medicago</taxon>
    </lineage>
</organism>
<evidence type="ECO:0000256" key="5">
    <source>
        <dbReference type="ARBA" id="ARBA00022801"/>
    </source>
</evidence>
<dbReference type="SUPFAM" id="SSF52743">
    <property type="entry name" value="Subtilisin-like"/>
    <property type="match status" value="1"/>
</dbReference>
<evidence type="ECO:0000256" key="4">
    <source>
        <dbReference type="ARBA" id="ARBA00022729"/>
    </source>
</evidence>
<dbReference type="InterPro" id="IPR037045">
    <property type="entry name" value="S8pro/Inhibitor_I9_sf"/>
</dbReference>
<dbReference type="EMBL" id="PSQE01000005">
    <property type="protein sequence ID" value="RHN57339.1"/>
    <property type="molecule type" value="Genomic_DNA"/>
</dbReference>
<protein>
    <submittedName>
        <fullName evidence="9">Putative cucumisin</fullName>
        <ecNumber evidence="9">3.4.21.25</ecNumber>
    </submittedName>
</protein>
<name>A0A396HVK3_MEDTR</name>
<dbReference type="GO" id="GO:0006508">
    <property type="term" value="P:proteolysis"/>
    <property type="evidence" value="ECO:0007669"/>
    <property type="project" value="UniProtKB-KW"/>
</dbReference>
<reference evidence="10" key="1">
    <citation type="journal article" date="2018" name="Nat. Plants">
        <title>Whole-genome landscape of Medicago truncatula symbiotic genes.</title>
        <authorList>
            <person name="Pecrix Y."/>
            <person name="Staton S.E."/>
            <person name="Sallet E."/>
            <person name="Lelandais-Briere C."/>
            <person name="Moreau S."/>
            <person name="Carrere S."/>
            <person name="Blein T."/>
            <person name="Jardinaud M.F."/>
            <person name="Latrasse D."/>
            <person name="Zouine M."/>
            <person name="Zahm M."/>
            <person name="Kreplak J."/>
            <person name="Mayjonade B."/>
            <person name="Satge C."/>
            <person name="Perez M."/>
            <person name="Cauet S."/>
            <person name="Marande W."/>
            <person name="Chantry-Darmon C."/>
            <person name="Lopez-Roques C."/>
            <person name="Bouchez O."/>
            <person name="Berard A."/>
            <person name="Debelle F."/>
            <person name="Munos S."/>
            <person name="Bendahmane A."/>
            <person name="Berges H."/>
            <person name="Niebel A."/>
            <person name="Buitink J."/>
            <person name="Frugier F."/>
            <person name="Benhamed M."/>
            <person name="Crespi M."/>
            <person name="Gouzy J."/>
            <person name="Gamas P."/>
        </authorList>
    </citation>
    <scope>NUCLEOTIDE SEQUENCE [LARGE SCALE GENOMIC DNA]</scope>
    <source>
        <strain evidence="10">cv. Jemalong A17</strain>
    </source>
</reference>
<evidence type="ECO:0000313" key="10">
    <source>
        <dbReference type="Proteomes" id="UP000265566"/>
    </source>
</evidence>
<feature type="signal peptide" evidence="7">
    <location>
        <begin position="1"/>
        <end position="25"/>
    </location>
</feature>
<gene>
    <name evidence="9" type="ORF">MtrunA17_Chr5g0439281</name>
</gene>
<dbReference type="EC" id="3.4.21.25" evidence="9"/>
<feature type="domain" description="Inhibitor I9" evidence="8">
    <location>
        <begin position="29"/>
        <end position="114"/>
    </location>
</feature>
<dbReference type="Pfam" id="PF05922">
    <property type="entry name" value="Inhibitor_I9"/>
    <property type="match status" value="1"/>
</dbReference>
<evidence type="ECO:0000256" key="7">
    <source>
        <dbReference type="SAM" id="SignalP"/>
    </source>
</evidence>
<dbReference type="InterPro" id="IPR010259">
    <property type="entry name" value="S8pro/Inhibitor_I9"/>
</dbReference>
<accession>A0A396HVK3</accession>
<proteinExistence type="inferred from homology"/>
<comment type="caution">
    <text evidence="9">The sequence shown here is derived from an EMBL/GenBank/DDBJ whole genome shotgun (WGS) entry which is preliminary data.</text>
</comment>
<dbReference type="PANTHER" id="PTHR10795">
    <property type="entry name" value="PROPROTEIN CONVERTASE SUBTILISIN/KEXIN"/>
    <property type="match status" value="1"/>
</dbReference>
<dbReference type="InterPro" id="IPR045051">
    <property type="entry name" value="SBT"/>
</dbReference>
<comment type="similarity">
    <text evidence="2">Belongs to the peptidase S8 family.</text>
</comment>
<keyword evidence="3" id="KW-0645">Protease</keyword>
<evidence type="ECO:0000256" key="1">
    <source>
        <dbReference type="ARBA" id="ARBA00004613"/>
    </source>
</evidence>
<dbReference type="InterPro" id="IPR036852">
    <property type="entry name" value="Peptidase_S8/S53_dom_sf"/>
</dbReference>
<dbReference type="Gene3D" id="3.30.70.80">
    <property type="entry name" value="Peptidase S8 propeptide/proteinase inhibitor I9"/>
    <property type="match status" value="1"/>
</dbReference>
<keyword evidence="5 9" id="KW-0378">Hydrolase</keyword>
<dbReference type="Gene3D" id="3.40.50.200">
    <property type="entry name" value="Peptidase S8/S53 domain"/>
    <property type="match status" value="1"/>
</dbReference>
<comment type="subcellular location">
    <subcellularLocation>
        <location evidence="1">Secreted</location>
    </subcellularLocation>
</comment>
<feature type="chain" id="PRO_5017487176" evidence="7">
    <location>
        <begin position="26"/>
        <end position="198"/>
    </location>
</feature>
<dbReference type="FunFam" id="3.30.70.80:FF:000002">
    <property type="entry name" value="Subtilisin-like protease SBT5.3"/>
    <property type="match status" value="1"/>
</dbReference>
<dbReference type="GO" id="GO:0004252">
    <property type="term" value="F:serine-type endopeptidase activity"/>
    <property type="evidence" value="ECO:0007669"/>
    <property type="project" value="InterPro"/>
</dbReference>
<dbReference type="AlphaFoldDB" id="A0A396HVK3"/>
<evidence type="ECO:0000313" key="9">
    <source>
        <dbReference type="EMBL" id="RHN57339.1"/>
    </source>
</evidence>